<evidence type="ECO:0000259" key="2">
    <source>
        <dbReference type="PROSITE" id="PS50042"/>
    </source>
</evidence>
<feature type="region of interest" description="Disordered" evidence="1">
    <location>
        <begin position="785"/>
        <end position="804"/>
    </location>
</feature>
<name>A0A8J8P3F9_HALGN</name>
<protein>
    <recommendedName>
        <fullName evidence="2">Cyclic nucleotide-binding domain-containing protein</fullName>
    </recommendedName>
</protein>
<dbReference type="GO" id="GO:0005952">
    <property type="term" value="C:cAMP-dependent protein kinase complex"/>
    <property type="evidence" value="ECO:0007669"/>
    <property type="project" value="InterPro"/>
</dbReference>
<comment type="caution">
    <text evidence="3">The sequence shown here is derived from an EMBL/GenBank/DDBJ whole genome shotgun (WGS) entry which is preliminary data.</text>
</comment>
<reference evidence="3" key="1">
    <citation type="submission" date="2019-06" db="EMBL/GenBank/DDBJ databases">
        <authorList>
            <person name="Zheng W."/>
        </authorList>
    </citation>
    <scope>NUCLEOTIDE SEQUENCE</scope>
    <source>
        <strain evidence="3">QDHG01</strain>
    </source>
</reference>
<dbReference type="PANTHER" id="PTHR11635">
    <property type="entry name" value="CAMP-DEPENDENT PROTEIN KINASE REGULATORY CHAIN"/>
    <property type="match status" value="1"/>
</dbReference>
<dbReference type="InterPro" id="IPR014710">
    <property type="entry name" value="RmlC-like_jellyroll"/>
</dbReference>
<feature type="region of interest" description="Disordered" evidence="1">
    <location>
        <begin position="733"/>
        <end position="754"/>
    </location>
</feature>
<gene>
    <name evidence="3" type="ORF">FGO68_gene4898</name>
</gene>
<proteinExistence type="predicted"/>
<dbReference type="Gene3D" id="2.60.120.10">
    <property type="entry name" value="Jelly Rolls"/>
    <property type="match status" value="2"/>
</dbReference>
<feature type="domain" description="Cyclic nucleotide-binding" evidence="2">
    <location>
        <begin position="293"/>
        <end position="338"/>
    </location>
</feature>
<dbReference type="InterPro" id="IPR050503">
    <property type="entry name" value="cAMP-dep_PK_reg_su-like"/>
</dbReference>
<feature type="region of interest" description="Disordered" evidence="1">
    <location>
        <begin position="696"/>
        <end position="716"/>
    </location>
</feature>
<dbReference type="PANTHER" id="PTHR11635:SF152">
    <property type="entry name" value="CAMP-DEPENDENT PROTEIN KINASE TYPE I REGULATORY SUBUNIT-RELATED"/>
    <property type="match status" value="1"/>
</dbReference>
<feature type="region of interest" description="Disordered" evidence="1">
    <location>
        <begin position="1"/>
        <end position="20"/>
    </location>
</feature>
<dbReference type="GO" id="GO:0004862">
    <property type="term" value="F:cAMP-dependent protein kinase inhibitor activity"/>
    <property type="evidence" value="ECO:0007669"/>
    <property type="project" value="TreeGrafter"/>
</dbReference>
<sequence length="984" mass="110884">MSHRQLSQQQPGQQPSSSNISVYLTPSQMASHPHSLKQLFFVLGKRSDQRNISEIETFLLPLIKKVELFKEKKYKDHAMTDLANSLKHEFYPKDTIISELPEYDDKMYIVIHGQAVKQVQQVGEGGLFGSMFRSDSRSSNKQDSGIKGGGLFRMRNFSQNNQSSQVMDAPIVPKMNLLSPQAAMFSPVASISVKRAETDGISHLVQTYDTNEAEQQKPKDDFKDVQTLNQGSPFNEQALTKIKALSMIIKSRIKATQDTHFAVLSIADYHRCLAKMEARAITKTLYFLQELPFFKLWSKTMLSKLITSFKTVKFIRGQVIFKEGQANDEIFIVRSGEFSANRTIMFQNSNINQSVVQFVRGQKTHSTLRSVFSPQFNQLTKANSITNASKTRESMQLFLFGKGQIFGEERFVRDEKLAPYTAVCQSLEGECLRISSSDFMKKVYQNTDALSVLKQNINQKETKIQYKQVSGIYNHLWSQKNLAGADAVSASSDKYSDAKISKMLLHNNNEKREGLRQIVEGYPNLKKISNLIRDDQDNIDKSQFSTSLNNNRMASTGFIPESKLFSLPSSPAMLNTSFNFSQTATFKQKTMSVAAQKAINETALQASKSVSPPPNKESTVMVDLHTMGVVQKSTNHGKPPKKAPGGTKVYVSSKVVDALQYMKRHTEELCMKRTLQKERLQSMPKARVIDEALVQQHNQSKNLEEEEYGDEESEFEAGYQSDYQSQYLADDQTAQGDFPDDLTTKSGGTNKIPMSFSQNAAAQSSYFNKKGDDSTNADAISIIGHDTQSQHHLKKSKQTLSRKSLRSLAVNERDAGKRQIINLQPDELVHLPNKSFYNSDGSKIQILGTMNNMHKTGMNRNVANNREQYAFSPLIQHLLRQRHQDQRSLGAFPGINRQTIKSTQMFTNTLVNPQASSLHQQQSKKKVEEKIVFMQVAGTMNVINNQFKNGIRINTSSSAGFNSRLYTPFTNQRLPNVLSNQGNL</sequence>
<dbReference type="GO" id="GO:0034236">
    <property type="term" value="F:protein kinase A catalytic subunit binding"/>
    <property type="evidence" value="ECO:0007669"/>
    <property type="project" value="TreeGrafter"/>
</dbReference>
<dbReference type="AlphaFoldDB" id="A0A8J8P3F9"/>
<feature type="compositionally biased region" description="Acidic residues" evidence="1">
    <location>
        <begin position="704"/>
        <end position="715"/>
    </location>
</feature>
<keyword evidence="4" id="KW-1185">Reference proteome</keyword>
<dbReference type="SUPFAM" id="SSF51206">
    <property type="entry name" value="cAMP-binding domain-like"/>
    <property type="match status" value="2"/>
</dbReference>
<evidence type="ECO:0000256" key="1">
    <source>
        <dbReference type="SAM" id="MobiDB-lite"/>
    </source>
</evidence>
<dbReference type="EMBL" id="RRYP01002145">
    <property type="protein sequence ID" value="TNV85104.1"/>
    <property type="molecule type" value="Genomic_DNA"/>
</dbReference>
<dbReference type="GO" id="GO:0005829">
    <property type="term" value="C:cytosol"/>
    <property type="evidence" value="ECO:0007669"/>
    <property type="project" value="TreeGrafter"/>
</dbReference>
<dbReference type="OrthoDB" id="10643481at2759"/>
<dbReference type="CDD" id="cd00038">
    <property type="entry name" value="CAP_ED"/>
    <property type="match status" value="1"/>
</dbReference>
<dbReference type="PROSITE" id="PS50042">
    <property type="entry name" value="CNMP_BINDING_3"/>
    <property type="match status" value="1"/>
</dbReference>
<evidence type="ECO:0000313" key="3">
    <source>
        <dbReference type="EMBL" id="TNV85104.1"/>
    </source>
</evidence>
<organism evidence="3 4">
    <name type="scientific">Halteria grandinella</name>
    <dbReference type="NCBI Taxonomy" id="5974"/>
    <lineage>
        <taxon>Eukaryota</taxon>
        <taxon>Sar</taxon>
        <taxon>Alveolata</taxon>
        <taxon>Ciliophora</taxon>
        <taxon>Intramacronucleata</taxon>
        <taxon>Spirotrichea</taxon>
        <taxon>Stichotrichia</taxon>
        <taxon>Sporadotrichida</taxon>
        <taxon>Halteriidae</taxon>
        <taxon>Halteria</taxon>
    </lineage>
</organism>
<dbReference type="InterPro" id="IPR018490">
    <property type="entry name" value="cNMP-bd_dom_sf"/>
</dbReference>
<dbReference type="Proteomes" id="UP000785679">
    <property type="component" value="Unassembled WGS sequence"/>
</dbReference>
<dbReference type="GO" id="GO:0030552">
    <property type="term" value="F:cAMP binding"/>
    <property type="evidence" value="ECO:0007669"/>
    <property type="project" value="TreeGrafter"/>
</dbReference>
<feature type="region of interest" description="Disordered" evidence="1">
    <location>
        <begin position="133"/>
        <end position="154"/>
    </location>
</feature>
<dbReference type="InterPro" id="IPR000595">
    <property type="entry name" value="cNMP-bd_dom"/>
</dbReference>
<accession>A0A8J8P3F9</accession>
<evidence type="ECO:0000313" key="4">
    <source>
        <dbReference type="Proteomes" id="UP000785679"/>
    </source>
</evidence>